<keyword evidence="3" id="KW-1185">Reference proteome</keyword>
<dbReference type="EMBL" id="BAAARV010000135">
    <property type="protein sequence ID" value="GAA2393416.1"/>
    <property type="molecule type" value="Genomic_DNA"/>
</dbReference>
<evidence type="ECO:0000313" key="3">
    <source>
        <dbReference type="Proteomes" id="UP001501444"/>
    </source>
</evidence>
<name>A0ABN3I3Q7_9ACTN</name>
<sequence length="147" mass="14849">MLAVTGLGLVGGGLGGAFLPAAAGAAPAGSRSGRPAVDGYGPLSPAGKELALPAGFGYRTFGAAGSRMSDGLPTPGCHDGQAVFVAGRERVRIIRNHEIDLDVPGARHQALGPRNAYDRGRRPGAPRRCTTSDPGGSSRASWCSTAR</sequence>
<feature type="compositionally biased region" description="Polar residues" evidence="1">
    <location>
        <begin position="129"/>
        <end position="147"/>
    </location>
</feature>
<comment type="caution">
    <text evidence="2">The sequence shown here is derived from an EMBL/GenBank/DDBJ whole genome shotgun (WGS) entry which is preliminary data.</text>
</comment>
<dbReference type="Proteomes" id="UP001501444">
    <property type="component" value="Unassembled WGS sequence"/>
</dbReference>
<proteinExistence type="predicted"/>
<evidence type="ECO:0000256" key="1">
    <source>
        <dbReference type="SAM" id="MobiDB-lite"/>
    </source>
</evidence>
<evidence type="ECO:0000313" key="2">
    <source>
        <dbReference type="EMBL" id="GAA2393416.1"/>
    </source>
</evidence>
<organism evidence="2 3">
    <name type="scientific">Dactylosporangium salmoneum</name>
    <dbReference type="NCBI Taxonomy" id="53361"/>
    <lineage>
        <taxon>Bacteria</taxon>
        <taxon>Bacillati</taxon>
        <taxon>Actinomycetota</taxon>
        <taxon>Actinomycetes</taxon>
        <taxon>Micromonosporales</taxon>
        <taxon>Micromonosporaceae</taxon>
        <taxon>Dactylosporangium</taxon>
    </lineage>
</organism>
<reference evidence="2 3" key="1">
    <citation type="journal article" date="2019" name="Int. J. Syst. Evol. Microbiol.">
        <title>The Global Catalogue of Microorganisms (GCM) 10K type strain sequencing project: providing services to taxonomists for standard genome sequencing and annotation.</title>
        <authorList>
            <consortium name="The Broad Institute Genomics Platform"/>
            <consortium name="The Broad Institute Genome Sequencing Center for Infectious Disease"/>
            <person name="Wu L."/>
            <person name="Ma J."/>
        </authorList>
    </citation>
    <scope>NUCLEOTIDE SEQUENCE [LARGE SCALE GENOMIC DNA]</scope>
    <source>
        <strain evidence="2 3">JCM 3272</strain>
    </source>
</reference>
<feature type="region of interest" description="Disordered" evidence="1">
    <location>
        <begin position="106"/>
        <end position="147"/>
    </location>
</feature>
<gene>
    <name evidence="2" type="ORF">GCM10010170_106560</name>
</gene>
<accession>A0ABN3I3Q7</accession>
<protein>
    <submittedName>
        <fullName evidence="2">Uncharacterized protein</fullName>
    </submittedName>
</protein>